<evidence type="ECO:0000256" key="4">
    <source>
        <dbReference type="ARBA" id="ARBA00022741"/>
    </source>
</evidence>
<dbReference type="OrthoDB" id="10251412at2759"/>
<dbReference type="Pfam" id="PF25426">
    <property type="entry name" value="AAA_lid_BCS1"/>
    <property type="match status" value="1"/>
</dbReference>
<evidence type="ECO:0000256" key="1">
    <source>
        <dbReference type="ARBA" id="ARBA00004434"/>
    </source>
</evidence>
<organism evidence="17 18">
    <name type="scientific">Pseudocercospora fuligena</name>
    <dbReference type="NCBI Taxonomy" id="685502"/>
    <lineage>
        <taxon>Eukaryota</taxon>
        <taxon>Fungi</taxon>
        <taxon>Dikarya</taxon>
        <taxon>Ascomycota</taxon>
        <taxon>Pezizomycotina</taxon>
        <taxon>Dothideomycetes</taxon>
        <taxon>Dothideomycetidae</taxon>
        <taxon>Mycosphaerellales</taxon>
        <taxon>Mycosphaerellaceae</taxon>
        <taxon>Pseudocercospora</taxon>
    </lineage>
</organism>
<dbReference type="PROSITE" id="PS00674">
    <property type="entry name" value="AAA"/>
    <property type="match status" value="1"/>
</dbReference>
<dbReference type="Proteomes" id="UP000660729">
    <property type="component" value="Unassembled WGS sequence"/>
</dbReference>
<dbReference type="InterPro" id="IPR050747">
    <property type="entry name" value="Mitochondrial_chaperone_BCS1"/>
</dbReference>
<dbReference type="GO" id="GO:0005743">
    <property type="term" value="C:mitochondrial inner membrane"/>
    <property type="evidence" value="ECO:0007669"/>
    <property type="project" value="UniProtKB-SubCell"/>
</dbReference>
<dbReference type="InterPro" id="IPR003593">
    <property type="entry name" value="AAA+_ATPase"/>
</dbReference>
<dbReference type="Pfam" id="PF00004">
    <property type="entry name" value="AAA"/>
    <property type="match status" value="2"/>
</dbReference>
<feature type="domain" description="BCS1 N-terminal" evidence="16">
    <location>
        <begin position="53"/>
        <end position="257"/>
    </location>
</feature>
<sequence>MDFRKMAKAMPSSNDTLALTDLPPNILESLIPGYGLISRYIAATFGIDISIFVSIGIVLLALSKGGQYLFSALEKWFRNLFMSSVYIDEHDDLFDMVMGWLAEDQRTGSRRSLRAKTQKGSKADDAFDDAPGDALDENGMFDYTKWSARLPPRYEPYYGRNYLLHQGRLFFFKRSVKQGGQRVQVTWSNAEDDLLQIDCIGRSSEPIKDLLRTIKIWSLNRVRGTTTIRHPTAKDRSRFSGSWSKTASRPSRPMETVILDAMRKSMIVRDMNEYLHPASPRWYATRGIPYRRGYLFHGPPGTGKTSLSFALAGIFGLEIYAISLQEPTLTEGDLLQLFNGLPRRCIVLLEDVDAAGLLRDSQSKDDDKPKGAAGGKGKDGEKEKDGDKGKNGGEAKKDSEYTMVDTLKELTRELKVSNTARGGRRGGTDNNTGNANRAPGTGISLSGLLNAIDGVASAEGRVLIMTTNHPEKLDAALVRPGRVDRKVAFQLAMKAQISELFTRMYAASDQVPDMEPRISLTSNGRIKAYANGSATKPFVDGQAGKGTNGSLNGHSEKVKSTNQLSSMSAADLEELALEFAGLVPADTFTPAEIQNHLMKYKKEPRNAVELAEEWTRDLIAEKTKEAEERDRAQIDEE</sequence>
<comment type="catalytic activity">
    <reaction evidence="11">
        <text>ATP + H2O = ADP + phosphate + H(+)</text>
        <dbReference type="Rhea" id="RHEA:13065"/>
        <dbReference type="ChEBI" id="CHEBI:15377"/>
        <dbReference type="ChEBI" id="CHEBI:15378"/>
        <dbReference type="ChEBI" id="CHEBI:30616"/>
        <dbReference type="ChEBI" id="CHEBI:43474"/>
        <dbReference type="ChEBI" id="CHEBI:456216"/>
    </reaction>
    <physiologicalReaction direction="left-to-right" evidence="11">
        <dbReference type="Rhea" id="RHEA:13066"/>
    </physiologicalReaction>
</comment>
<evidence type="ECO:0000256" key="8">
    <source>
        <dbReference type="ARBA" id="ARBA00022989"/>
    </source>
</evidence>
<keyword evidence="4 12" id="KW-0547">Nucleotide-binding</keyword>
<evidence type="ECO:0000256" key="10">
    <source>
        <dbReference type="ARBA" id="ARBA00023136"/>
    </source>
</evidence>
<keyword evidence="7 12" id="KW-0067">ATP-binding</keyword>
<feature type="domain" description="AAA+ ATPase" evidence="15">
    <location>
        <begin position="290"/>
        <end position="494"/>
    </location>
</feature>
<evidence type="ECO:0000313" key="17">
    <source>
        <dbReference type="EMBL" id="KAF7186217.1"/>
    </source>
</evidence>
<dbReference type="PANTHER" id="PTHR23070">
    <property type="entry name" value="BCS1 AAA-TYPE ATPASE"/>
    <property type="match status" value="1"/>
</dbReference>
<dbReference type="InterPro" id="IPR057495">
    <property type="entry name" value="AAA_lid_BCS1"/>
</dbReference>
<dbReference type="InterPro" id="IPR003959">
    <property type="entry name" value="ATPase_AAA_core"/>
</dbReference>
<feature type="compositionally biased region" description="Basic and acidic residues" evidence="13">
    <location>
        <begin position="361"/>
        <end position="415"/>
    </location>
</feature>
<feature type="compositionally biased region" description="Low complexity" evidence="13">
    <location>
        <begin position="428"/>
        <end position="438"/>
    </location>
</feature>
<comment type="caution">
    <text evidence="17">The sequence shown here is derived from an EMBL/GenBank/DDBJ whole genome shotgun (WGS) entry which is preliminary data.</text>
</comment>
<protein>
    <submittedName>
        <fullName evidence="17">Putative mitochondrial chaperone BCS1-B</fullName>
    </submittedName>
</protein>
<feature type="transmembrane region" description="Helical" evidence="14">
    <location>
        <begin position="40"/>
        <end position="62"/>
    </location>
</feature>
<comment type="subcellular location">
    <subcellularLocation>
        <location evidence="1">Mitochondrion inner membrane</location>
        <topology evidence="1">Single-pass membrane protein</topology>
    </subcellularLocation>
</comment>
<evidence type="ECO:0000256" key="11">
    <source>
        <dbReference type="ARBA" id="ARBA00048778"/>
    </source>
</evidence>
<keyword evidence="18" id="KW-1185">Reference proteome</keyword>
<gene>
    <name evidence="17" type="ORF">HII31_12459</name>
</gene>
<evidence type="ECO:0000256" key="9">
    <source>
        <dbReference type="ARBA" id="ARBA00023128"/>
    </source>
</evidence>
<reference evidence="17" key="1">
    <citation type="submission" date="2020-04" db="EMBL/GenBank/DDBJ databases">
        <title>Draft genome resource of the tomato pathogen Pseudocercospora fuligena.</title>
        <authorList>
            <person name="Zaccaron A."/>
        </authorList>
    </citation>
    <scope>NUCLEOTIDE SEQUENCE</scope>
    <source>
        <strain evidence="17">PF001</strain>
    </source>
</reference>
<dbReference type="InterPro" id="IPR003960">
    <property type="entry name" value="ATPase_AAA_CS"/>
</dbReference>
<proteinExistence type="inferred from homology"/>
<evidence type="ECO:0000256" key="14">
    <source>
        <dbReference type="SAM" id="Phobius"/>
    </source>
</evidence>
<evidence type="ECO:0000256" key="6">
    <source>
        <dbReference type="ARBA" id="ARBA00022801"/>
    </source>
</evidence>
<keyword evidence="9" id="KW-0496">Mitochondrion</keyword>
<keyword evidence="6" id="KW-0378">Hydrolase</keyword>
<evidence type="ECO:0000259" key="15">
    <source>
        <dbReference type="SMART" id="SM00382"/>
    </source>
</evidence>
<dbReference type="Pfam" id="PF08740">
    <property type="entry name" value="BCS1_N"/>
    <property type="match status" value="1"/>
</dbReference>
<dbReference type="GO" id="GO:0016887">
    <property type="term" value="F:ATP hydrolysis activity"/>
    <property type="evidence" value="ECO:0007669"/>
    <property type="project" value="InterPro"/>
</dbReference>
<dbReference type="SMART" id="SM00382">
    <property type="entry name" value="AAA"/>
    <property type="match status" value="1"/>
</dbReference>
<dbReference type="Gene3D" id="3.40.50.300">
    <property type="entry name" value="P-loop containing nucleotide triphosphate hydrolases"/>
    <property type="match status" value="1"/>
</dbReference>
<evidence type="ECO:0000256" key="5">
    <source>
        <dbReference type="ARBA" id="ARBA00022792"/>
    </source>
</evidence>
<keyword evidence="10 14" id="KW-0472">Membrane</keyword>
<evidence type="ECO:0000256" key="2">
    <source>
        <dbReference type="ARBA" id="ARBA00007448"/>
    </source>
</evidence>
<name>A0A8H6R9C3_9PEZI</name>
<evidence type="ECO:0000259" key="16">
    <source>
        <dbReference type="SMART" id="SM01024"/>
    </source>
</evidence>
<evidence type="ECO:0000256" key="12">
    <source>
        <dbReference type="RuleBase" id="RU003651"/>
    </source>
</evidence>
<evidence type="ECO:0000256" key="7">
    <source>
        <dbReference type="ARBA" id="ARBA00022840"/>
    </source>
</evidence>
<evidence type="ECO:0000256" key="3">
    <source>
        <dbReference type="ARBA" id="ARBA00022692"/>
    </source>
</evidence>
<dbReference type="SMART" id="SM01024">
    <property type="entry name" value="BCS1_N"/>
    <property type="match status" value="1"/>
</dbReference>
<evidence type="ECO:0000256" key="13">
    <source>
        <dbReference type="SAM" id="MobiDB-lite"/>
    </source>
</evidence>
<dbReference type="GO" id="GO:0005524">
    <property type="term" value="F:ATP binding"/>
    <property type="evidence" value="ECO:0007669"/>
    <property type="project" value="UniProtKB-KW"/>
</dbReference>
<feature type="region of interest" description="Disordered" evidence="13">
    <location>
        <begin position="360"/>
        <end position="439"/>
    </location>
</feature>
<dbReference type="InterPro" id="IPR014851">
    <property type="entry name" value="BCS1_N"/>
</dbReference>
<evidence type="ECO:0000313" key="18">
    <source>
        <dbReference type="Proteomes" id="UP000660729"/>
    </source>
</evidence>
<dbReference type="SUPFAM" id="SSF52540">
    <property type="entry name" value="P-loop containing nucleoside triphosphate hydrolases"/>
    <property type="match status" value="1"/>
</dbReference>
<comment type="similarity">
    <text evidence="2">Belongs to the AAA ATPase family. BCS1 subfamily.</text>
</comment>
<keyword evidence="3 14" id="KW-0812">Transmembrane</keyword>
<keyword evidence="8 14" id="KW-1133">Transmembrane helix</keyword>
<dbReference type="AlphaFoldDB" id="A0A8H6R9C3"/>
<accession>A0A8H6R9C3</accession>
<dbReference type="InterPro" id="IPR027417">
    <property type="entry name" value="P-loop_NTPase"/>
</dbReference>
<keyword evidence="5" id="KW-0999">Mitochondrion inner membrane</keyword>
<dbReference type="EMBL" id="JABCIY010000261">
    <property type="protein sequence ID" value="KAF7186217.1"/>
    <property type="molecule type" value="Genomic_DNA"/>
</dbReference>